<feature type="transmembrane region" description="Helical" evidence="2">
    <location>
        <begin position="171"/>
        <end position="193"/>
    </location>
</feature>
<feature type="region of interest" description="Disordered" evidence="1">
    <location>
        <begin position="79"/>
        <end position="110"/>
    </location>
</feature>
<dbReference type="GeneID" id="85321491"/>
<sequence length="204" mass="22066">STLLAAAVIGCFSWGPRETELWLGPAAWYASLVLSLSALFLSSSLAFVFSTIKDSPTKPPLSKQLAMVVHLPRPRQGFTAAGTSSAAAGGDNLGNQQLKDDQGNNATAPPTPIYAQDRDVRVRLRWKMVFTWQAPMMLMAYSVVGFIMGFVIYVCTPLYDGRDFDDDSKAAILVLAFTAIAGAVFVICSHWTYSFVDLDGDTGL</sequence>
<dbReference type="Proteomes" id="UP001172101">
    <property type="component" value="Unassembled WGS sequence"/>
</dbReference>
<name>A0AA40DRP8_9PEZI</name>
<evidence type="ECO:0000313" key="3">
    <source>
        <dbReference type="EMBL" id="KAK0713704.1"/>
    </source>
</evidence>
<feature type="compositionally biased region" description="Low complexity" evidence="1">
    <location>
        <begin position="79"/>
        <end position="90"/>
    </location>
</feature>
<keyword evidence="4" id="KW-1185">Reference proteome</keyword>
<feature type="transmembrane region" description="Helical" evidence="2">
    <location>
        <begin position="138"/>
        <end position="159"/>
    </location>
</feature>
<evidence type="ECO:0000256" key="2">
    <source>
        <dbReference type="SAM" id="Phobius"/>
    </source>
</evidence>
<reference evidence="3" key="1">
    <citation type="submission" date="2023-06" db="EMBL/GenBank/DDBJ databases">
        <title>Genome-scale phylogeny and comparative genomics of the fungal order Sordariales.</title>
        <authorList>
            <consortium name="Lawrence Berkeley National Laboratory"/>
            <person name="Hensen N."/>
            <person name="Bonometti L."/>
            <person name="Westerberg I."/>
            <person name="Brannstrom I.O."/>
            <person name="Guillou S."/>
            <person name="Cros-Aarteil S."/>
            <person name="Calhoun S."/>
            <person name="Haridas S."/>
            <person name="Kuo A."/>
            <person name="Mondo S."/>
            <person name="Pangilinan J."/>
            <person name="Riley R."/>
            <person name="LaButti K."/>
            <person name="Andreopoulos B."/>
            <person name="Lipzen A."/>
            <person name="Chen C."/>
            <person name="Yanf M."/>
            <person name="Daum C."/>
            <person name="Ng V."/>
            <person name="Clum A."/>
            <person name="Steindorff A."/>
            <person name="Ohm R."/>
            <person name="Martin F."/>
            <person name="Silar P."/>
            <person name="Natvig D."/>
            <person name="Lalanne C."/>
            <person name="Gautier V."/>
            <person name="Ament-velasquez S.L."/>
            <person name="Kruys A."/>
            <person name="Hutchinson M.I."/>
            <person name="Powell A.J."/>
            <person name="Barry K."/>
            <person name="Miller A.N."/>
            <person name="Grigoriev I.V."/>
            <person name="Debuchy R."/>
            <person name="Gladieux P."/>
            <person name="Thoren M.H."/>
            <person name="Johannesson H."/>
        </authorList>
    </citation>
    <scope>NUCLEOTIDE SEQUENCE</scope>
    <source>
        <strain evidence="3">SMH2392-1A</strain>
    </source>
</reference>
<keyword evidence="2" id="KW-0812">Transmembrane</keyword>
<dbReference type="EMBL" id="JAUIRO010000005">
    <property type="protein sequence ID" value="KAK0713704.1"/>
    <property type="molecule type" value="Genomic_DNA"/>
</dbReference>
<gene>
    <name evidence="3" type="ORF">B0T26DRAFT_650859</name>
</gene>
<feature type="non-terminal residue" evidence="3">
    <location>
        <position position="204"/>
    </location>
</feature>
<dbReference type="RefSeq" id="XP_060295027.1">
    <property type="nucleotide sequence ID" value="XM_060438221.1"/>
</dbReference>
<dbReference type="AlphaFoldDB" id="A0AA40DRP8"/>
<evidence type="ECO:0000313" key="4">
    <source>
        <dbReference type="Proteomes" id="UP001172101"/>
    </source>
</evidence>
<feature type="transmembrane region" description="Helical" evidence="2">
    <location>
        <begin position="26"/>
        <end position="49"/>
    </location>
</feature>
<protein>
    <submittedName>
        <fullName evidence="3">Uncharacterized protein</fullName>
    </submittedName>
</protein>
<accession>A0AA40DRP8</accession>
<keyword evidence="2" id="KW-0472">Membrane</keyword>
<organism evidence="3 4">
    <name type="scientific">Lasiosphaeria miniovina</name>
    <dbReference type="NCBI Taxonomy" id="1954250"/>
    <lineage>
        <taxon>Eukaryota</taxon>
        <taxon>Fungi</taxon>
        <taxon>Dikarya</taxon>
        <taxon>Ascomycota</taxon>
        <taxon>Pezizomycotina</taxon>
        <taxon>Sordariomycetes</taxon>
        <taxon>Sordariomycetidae</taxon>
        <taxon>Sordariales</taxon>
        <taxon>Lasiosphaeriaceae</taxon>
        <taxon>Lasiosphaeria</taxon>
    </lineage>
</organism>
<keyword evidence="2" id="KW-1133">Transmembrane helix</keyword>
<comment type="caution">
    <text evidence="3">The sequence shown here is derived from an EMBL/GenBank/DDBJ whole genome shotgun (WGS) entry which is preliminary data.</text>
</comment>
<proteinExistence type="predicted"/>
<feature type="compositionally biased region" description="Polar residues" evidence="1">
    <location>
        <begin position="93"/>
        <end position="108"/>
    </location>
</feature>
<evidence type="ECO:0000256" key="1">
    <source>
        <dbReference type="SAM" id="MobiDB-lite"/>
    </source>
</evidence>